<keyword evidence="11" id="KW-0238">DNA-binding</keyword>
<evidence type="ECO:0000256" key="1">
    <source>
        <dbReference type="ARBA" id="ARBA00001946"/>
    </source>
</evidence>
<evidence type="ECO:0000259" key="18">
    <source>
        <dbReference type="PROSITE" id="PS51192"/>
    </source>
</evidence>
<dbReference type="OrthoDB" id="114759at2157"/>
<dbReference type="GO" id="GO:0043138">
    <property type="term" value="F:3'-5' DNA helicase activity"/>
    <property type="evidence" value="ECO:0007669"/>
    <property type="project" value="UniProtKB-EC"/>
</dbReference>
<dbReference type="CDD" id="cd17920">
    <property type="entry name" value="DEXHc_RecQ"/>
    <property type="match status" value="1"/>
</dbReference>
<dbReference type="Pfam" id="PF16124">
    <property type="entry name" value="RecQ_Zn_bind"/>
    <property type="match status" value="1"/>
</dbReference>
<dbReference type="Proteomes" id="UP000245934">
    <property type="component" value="Unassembled WGS sequence"/>
</dbReference>
<evidence type="ECO:0000256" key="16">
    <source>
        <dbReference type="ARBA" id="ARBA00034808"/>
    </source>
</evidence>
<organism evidence="20 21">
    <name type="scientific">Methanospirillum stamsii</name>
    <dbReference type="NCBI Taxonomy" id="1277351"/>
    <lineage>
        <taxon>Archaea</taxon>
        <taxon>Methanobacteriati</taxon>
        <taxon>Methanobacteriota</taxon>
        <taxon>Stenosarchaea group</taxon>
        <taxon>Methanomicrobia</taxon>
        <taxon>Methanomicrobiales</taxon>
        <taxon>Methanospirillaceae</taxon>
        <taxon>Methanospirillum</taxon>
    </lineage>
</organism>
<dbReference type="Pfam" id="PF00271">
    <property type="entry name" value="Helicase_C"/>
    <property type="match status" value="1"/>
</dbReference>
<comment type="catalytic activity">
    <reaction evidence="15">
        <text>Couples ATP hydrolysis with the unwinding of duplex DNA by translocating in the 3'-5' direction.</text>
        <dbReference type="EC" id="5.6.2.4"/>
    </reaction>
</comment>
<dbReference type="PANTHER" id="PTHR13710">
    <property type="entry name" value="DNA HELICASE RECQ FAMILY MEMBER"/>
    <property type="match status" value="1"/>
</dbReference>
<evidence type="ECO:0000256" key="5">
    <source>
        <dbReference type="ARBA" id="ARBA00022741"/>
    </source>
</evidence>
<evidence type="ECO:0000256" key="12">
    <source>
        <dbReference type="ARBA" id="ARBA00023172"/>
    </source>
</evidence>
<dbReference type="CDD" id="cd18794">
    <property type="entry name" value="SF2_C_RecQ"/>
    <property type="match status" value="1"/>
</dbReference>
<dbReference type="InterPro" id="IPR027417">
    <property type="entry name" value="P-loop_NTPase"/>
</dbReference>
<dbReference type="GO" id="GO:0005524">
    <property type="term" value="F:ATP binding"/>
    <property type="evidence" value="ECO:0007669"/>
    <property type="project" value="UniProtKB-KW"/>
</dbReference>
<dbReference type="Pfam" id="PF00570">
    <property type="entry name" value="HRDC"/>
    <property type="match status" value="1"/>
</dbReference>
<keyword evidence="9" id="KW-0862">Zinc</keyword>
<evidence type="ECO:0000256" key="2">
    <source>
        <dbReference type="ARBA" id="ARBA00001947"/>
    </source>
</evidence>
<dbReference type="SUPFAM" id="SSF46785">
    <property type="entry name" value="Winged helix' DNA-binding domain"/>
    <property type="match status" value="1"/>
</dbReference>
<evidence type="ECO:0000256" key="11">
    <source>
        <dbReference type="ARBA" id="ARBA00023125"/>
    </source>
</evidence>
<dbReference type="SUPFAM" id="SSF47819">
    <property type="entry name" value="HRDC-like"/>
    <property type="match status" value="1"/>
</dbReference>
<feature type="domain" description="HRDC" evidence="17">
    <location>
        <begin position="525"/>
        <end position="605"/>
    </location>
</feature>
<reference evidence="20 21" key="1">
    <citation type="submission" date="2018-05" db="EMBL/GenBank/DDBJ databases">
        <title>Draft genome of Methanospirillum stamsii Pt1.</title>
        <authorList>
            <person name="Dueholm M.S."/>
            <person name="Nielsen P.H."/>
            <person name="Bakmann L.F."/>
            <person name="Otzen D.E."/>
        </authorList>
    </citation>
    <scope>NUCLEOTIDE SEQUENCE [LARGE SCALE GENOMIC DNA]</scope>
    <source>
        <strain evidence="20 21">Pt1</strain>
    </source>
</reference>
<feature type="domain" description="Helicase C-terminal" evidence="19">
    <location>
        <begin position="218"/>
        <end position="367"/>
    </location>
</feature>
<dbReference type="InterPro" id="IPR018982">
    <property type="entry name" value="RQC_domain"/>
</dbReference>
<evidence type="ECO:0000256" key="6">
    <source>
        <dbReference type="ARBA" id="ARBA00022763"/>
    </source>
</evidence>
<gene>
    <name evidence="20" type="primary">recQ</name>
    <name evidence="20" type="ORF">DLD82_09190</name>
</gene>
<dbReference type="InterPro" id="IPR014001">
    <property type="entry name" value="Helicase_ATP-bd"/>
</dbReference>
<name>A0A2V2NAY8_9EURY</name>
<dbReference type="InterPro" id="IPR002121">
    <property type="entry name" value="HRDC_dom"/>
</dbReference>
<comment type="cofactor">
    <cofactor evidence="2">
        <name>Zn(2+)</name>
        <dbReference type="ChEBI" id="CHEBI:29105"/>
    </cofactor>
</comment>
<dbReference type="AlphaFoldDB" id="A0A2V2NAY8"/>
<dbReference type="InterPro" id="IPR011545">
    <property type="entry name" value="DEAD/DEAH_box_helicase_dom"/>
</dbReference>
<dbReference type="Gene3D" id="3.40.50.300">
    <property type="entry name" value="P-loop containing nucleotide triphosphate hydrolases"/>
    <property type="match status" value="2"/>
</dbReference>
<dbReference type="GO" id="GO:0046872">
    <property type="term" value="F:metal ion binding"/>
    <property type="evidence" value="ECO:0007669"/>
    <property type="project" value="UniProtKB-KW"/>
</dbReference>
<dbReference type="InterPro" id="IPR036390">
    <property type="entry name" value="WH_DNA-bd_sf"/>
</dbReference>
<dbReference type="NCBIfam" id="TIGR00614">
    <property type="entry name" value="recQ_fam"/>
    <property type="match status" value="1"/>
</dbReference>
<evidence type="ECO:0000256" key="13">
    <source>
        <dbReference type="ARBA" id="ARBA00023204"/>
    </source>
</evidence>
<dbReference type="InterPro" id="IPR032284">
    <property type="entry name" value="RecQ_Zn-bd"/>
</dbReference>
<dbReference type="GO" id="GO:0009378">
    <property type="term" value="F:four-way junction helicase activity"/>
    <property type="evidence" value="ECO:0007669"/>
    <property type="project" value="TreeGrafter"/>
</dbReference>
<evidence type="ECO:0000313" key="21">
    <source>
        <dbReference type="Proteomes" id="UP000245934"/>
    </source>
</evidence>
<dbReference type="GO" id="GO:0009432">
    <property type="term" value="P:SOS response"/>
    <property type="evidence" value="ECO:0007669"/>
    <property type="project" value="InterPro"/>
</dbReference>
<dbReference type="NCBIfam" id="TIGR01389">
    <property type="entry name" value="recQ"/>
    <property type="match status" value="1"/>
</dbReference>
<sequence length="606" mass="69162">MRMSGPKPEEVLQRWFGFRSFRPGQKEIITQVLNGRDVLAVIATGGGKSLCYQVPALIRDGIGIVISPLIALMKDQVDCLAEAGIPAAFLNSTQDLKDKRSIEESIKNNTLRVLYISPERLVQPVFLDFLKTIQVSLFAIDEAHCISQWGHEFRPEYRKLSIIRKNFEHVPIIALTATATPSVRNDIITELSLTDPAVFIGTFNRDNLVYRIEKKEDAETQLVRFLQEHKNQSGIVYCFSKKQVADLTKILQKNKFSALPYHADLPKSLRHETQDKFLRDEVRIIIATVAFGMGINKPDVRFVVHYDLPKNLEHYYQETGRAGRDGDTAECLLLYSRGDFRKIEYLIEQMADGTERQVSMRKLHEMIGYCESRACRRAVLLTYFGENWDKSSCGMCDSCLTGRKTIDCRDKLATIVACMDELKEDYGVSYLADVLSGTPDEKVISRGHDSLSCFGKGKNNRRGLWVYWIRELIACGYLSRTTSKFPVVRKNSRTQKALTGDVPVRIGEPEFQTALTGEMTEGEATPAENNLYEILRDVRKTLADEHDMPPFRIFPNRTLREMAKRRPKNFDDMRFVYGVGERRLEQYGKFFLEAINAYADHEAVNG</sequence>
<dbReference type="GO" id="GO:0006281">
    <property type="term" value="P:DNA repair"/>
    <property type="evidence" value="ECO:0007669"/>
    <property type="project" value="UniProtKB-KW"/>
</dbReference>
<evidence type="ECO:0000259" key="17">
    <source>
        <dbReference type="PROSITE" id="PS50967"/>
    </source>
</evidence>
<keyword evidence="4" id="KW-0479">Metal-binding</keyword>
<keyword evidence="13" id="KW-0234">DNA repair</keyword>
<dbReference type="Gene3D" id="1.10.150.80">
    <property type="entry name" value="HRDC domain"/>
    <property type="match status" value="1"/>
</dbReference>
<dbReference type="SMART" id="SM00490">
    <property type="entry name" value="HELICc"/>
    <property type="match status" value="1"/>
</dbReference>
<keyword evidence="6" id="KW-0227">DNA damage</keyword>
<dbReference type="GO" id="GO:0005737">
    <property type="term" value="C:cytoplasm"/>
    <property type="evidence" value="ECO:0007669"/>
    <property type="project" value="TreeGrafter"/>
</dbReference>
<dbReference type="SMART" id="SM00341">
    <property type="entry name" value="HRDC"/>
    <property type="match status" value="1"/>
</dbReference>
<dbReference type="EC" id="5.6.2.4" evidence="16"/>
<accession>A0A2V2NAY8</accession>
<comment type="similarity">
    <text evidence="3">Belongs to the helicase family. RecQ subfamily.</text>
</comment>
<evidence type="ECO:0000256" key="9">
    <source>
        <dbReference type="ARBA" id="ARBA00022833"/>
    </source>
</evidence>
<keyword evidence="5" id="KW-0547">Nucleotide-binding</keyword>
<evidence type="ECO:0000256" key="15">
    <source>
        <dbReference type="ARBA" id="ARBA00034617"/>
    </source>
</evidence>
<dbReference type="FunFam" id="3.40.50.300:FF:000296">
    <property type="entry name" value="ATP-dependent DNA helicase RecQ"/>
    <property type="match status" value="1"/>
</dbReference>
<feature type="domain" description="Helicase ATP-binding" evidence="18">
    <location>
        <begin position="29"/>
        <end position="197"/>
    </location>
</feature>
<dbReference type="FunFam" id="3.40.50.300:FF:000156">
    <property type="entry name" value="ATP-dependent DNA helicase recQ"/>
    <property type="match status" value="1"/>
</dbReference>
<dbReference type="SMART" id="SM00487">
    <property type="entry name" value="DEXDc"/>
    <property type="match status" value="1"/>
</dbReference>
<proteinExistence type="inferred from homology"/>
<evidence type="ECO:0000259" key="19">
    <source>
        <dbReference type="PROSITE" id="PS51194"/>
    </source>
</evidence>
<keyword evidence="8 20" id="KW-0347">Helicase</keyword>
<evidence type="ECO:0000256" key="14">
    <source>
        <dbReference type="ARBA" id="ARBA00023235"/>
    </source>
</evidence>
<keyword evidence="14" id="KW-0413">Isomerase</keyword>
<dbReference type="Pfam" id="PF09382">
    <property type="entry name" value="RQC"/>
    <property type="match status" value="1"/>
</dbReference>
<keyword evidence="21" id="KW-1185">Reference proteome</keyword>
<comment type="caution">
    <text evidence="20">The sequence shown here is derived from an EMBL/GenBank/DDBJ whole genome shotgun (WGS) entry which is preliminary data.</text>
</comment>
<dbReference type="InterPro" id="IPR036388">
    <property type="entry name" value="WH-like_DNA-bd_sf"/>
</dbReference>
<dbReference type="GO" id="GO:0030894">
    <property type="term" value="C:replisome"/>
    <property type="evidence" value="ECO:0007669"/>
    <property type="project" value="TreeGrafter"/>
</dbReference>
<dbReference type="InterPro" id="IPR006293">
    <property type="entry name" value="DNA_helicase_ATP-dep_RecQ_bac"/>
</dbReference>
<dbReference type="GO" id="GO:0006310">
    <property type="term" value="P:DNA recombination"/>
    <property type="evidence" value="ECO:0007669"/>
    <property type="project" value="UniProtKB-KW"/>
</dbReference>
<keyword evidence="10" id="KW-0067">ATP-binding</keyword>
<dbReference type="SUPFAM" id="SSF52540">
    <property type="entry name" value="P-loop containing nucleoside triphosphate hydrolases"/>
    <property type="match status" value="1"/>
</dbReference>
<dbReference type="SMART" id="SM00956">
    <property type="entry name" value="RQC"/>
    <property type="match status" value="1"/>
</dbReference>
<keyword evidence="12" id="KW-0233">DNA recombination</keyword>
<keyword evidence="7" id="KW-0378">Hydrolase</keyword>
<dbReference type="Gene3D" id="1.10.10.10">
    <property type="entry name" value="Winged helix-like DNA-binding domain superfamily/Winged helix DNA-binding domain"/>
    <property type="match status" value="1"/>
</dbReference>
<dbReference type="Pfam" id="PF00270">
    <property type="entry name" value="DEAD"/>
    <property type="match status" value="1"/>
</dbReference>
<dbReference type="PROSITE" id="PS51194">
    <property type="entry name" value="HELICASE_CTER"/>
    <property type="match status" value="1"/>
</dbReference>
<dbReference type="PROSITE" id="PS51192">
    <property type="entry name" value="HELICASE_ATP_BIND_1"/>
    <property type="match status" value="1"/>
</dbReference>
<evidence type="ECO:0000256" key="10">
    <source>
        <dbReference type="ARBA" id="ARBA00022840"/>
    </source>
</evidence>
<dbReference type="EMBL" id="QGMZ01000018">
    <property type="protein sequence ID" value="PWR73648.1"/>
    <property type="molecule type" value="Genomic_DNA"/>
</dbReference>
<comment type="cofactor">
    <cofactor evidence="1">
        <name>Mg(2+)</name>
        <dbReference type="ChEBI" id="CHEBI:18420"/>
    </cofactor>
</comment>
<dbReference type="PANTHER" id="PTHR13710:SF105">
    <property type="entry name" value="ATP-DEPENDENT DNA HELICASE Q1"/>
    <property type="match status" value="1"/>
</dbReference>
<dbReference type="GO" id="GO:0006260">
    <property type="term" value="P:DNA replication"/>
    <property type="evidence" value="ECO:0007669"/>
    <property type="project" value="InterPro"/>
</dbReference>
<dbReference type="InterPro" id="IPR004589">
    <property type="entry name" value="DNA_helicase_ATP-dep_RecQ"/>
</dbReference>
<evidence type="ECO:0000256" key="7">
    <source>
        <dbReference type="ARBA" id="ARBA00022801"/>
    </source>
</evidence>
<protein>
    <recommendedName>
        <fullName evidence="16">DNA 3'-5' helicase</fullName>
        <ecNumber evidence="16">5.6.2.4</ecNumber>
    </recommendedName>
</protein>
<dbReference type="GO" id="GO:0003677">
    <property type="term" value="F:DNA binding"/>
    <property type="evidence" value="ECO:0007669"/>
    <property type="project" value="UniProtKB-KW"/>
</dbReference>
<dbReference type="GO" id="GO:0016787">
    <property type="term" value="F:hydrolase activity"/>
    <property type="evidence" value="ECO:0007669"/>
    <property type="project" value="UniProtKB-KW"/>
</dbReference>
<evidence type="ECO:0000256" key="3">
    <source>
        <dbReference type="ARBA" id="ARBA00005446"/>
    </source>
</evidence>
<dbReference type="PROSITE" id="PS50967">
    <property type="entry name" value="HRDC"/>
    <property type="match status" value="1"/>
</dbReference>
<evidence type="ECO:0000313" key="20">
    <source>
        <dbReference type="EMBL" id="PWR73648.1"/>
    </source>
</evidence>
<dbReference type="InterPro" id="IPR010997">
    <property type="entry name" value="HRDC-like_sf"/>
</dbReference>
<evidence type="ECO:0000256" key="4">
    <source>
        <dbReference type="ARBA" id="ARBA00022723"/>
    </source>
</evidence>
<dbReference type="InterPro" id="IPR001650">
    <property type="entry name" value="Helicase_C-like"/>
</dbReference>
<dbReference type="InterPro" id="IPR044876">
    <property type="entry name" value="HRDC_dom_sf"/>
</dbReference>
<evidence type="ECO:0000256" key="8">
    <source>
        <dbReference type="ARBA" id="ARBA00022806"/>
    </source>
</evidence>